<reference evidence="8 9" key="1">
    <citation type="submission" date="2020-10" db="EMBL/GenBank/DDBJ databases">
        <title>Pygocentrus nattereri (red-bellied piranha) genome, fPygNat1, primary haplotype.</title>
        <authorList>
            <person name="Myers G."/>
            <person name="Meyer A."/>
            <person name="Karagic N."/>
            <person name="Pippel M."/>
            <person name="Winkler S."/>
            <person name="Tracey A."/>
            <person name="Wood J."/>
            <person name="Formenti G."/>
            <person name="Howe K."/>
            <person name="Fedrigo O."/>
            <person name="Jarvis E.D."/>
        </authorList>
    </citation>
    <scope>NUCLEOTIDE SEQUENCE [LARGE SCALE GENOMIC DNA]</scope>
</reference>
<dbReference type="Proteomes" id="UP001501920">
    <property type="component" value="Chromosome 2"/>
</dbReference>
<sequence>MHCDGRSQSQNKRKTLVDLPQNASPAHYTLSFPTVNRGWRCLVRSSLLCCCCSWSCIWLVDLRRQLLKLSAVLPLLGFQELPDTTAFRDETGETGETELLDPKERRESWVCGRSAELQRIREASENRGQQESDHCALISGLSVQGPPGKAGPAGPPGPQGPKGDAGSSDIQDRAIRSLQLEIKSLTAKISLLEKAASFPTSRKVGQKYYVTDGSTGNFDQALKLCSDIGGAIVLPRNEEQNQALVKLIAPFGSEAAYIGITDRQVEGQFVDTEGKSLTFTKWGTGQPDNYRGVQDCASILESTIWDDHGCEVTHLIVCEI</sequence>
<keyword evidence="5" id="KW-1015">Disulfide bond</keyword>
<dbReference type="PANTHER" id="PTHR22799">
    <property type="entry name" value="TETRANECTIN-RELATED"/>
    <property type="match status" value="1"/>
</dbReference>
<dbReference type="InterPro" id="IPR016187">
    <property type="entry name" value="CTDL_fold"/>
</dbReference>
<dbReference type="AlphaFoldDB" id="A0AAR2KNR5"/>
<name>A0AAR2KNR5_PYGNA</name>
<accession>A0AAR2KNR5</accession>
<dbReference type="GO" id="GO:0001503">
    <property type="term" value="P:ossification"/>
    <property type="evidence" value="ECO:0007669"/>
    <property type="project" value="TreeGrafter"/>
</dbReference>
<keyword evidence="4" id="KW-0430">Lectin</keyword>
<evidence type="ECO:0000259" key="7">
    <source>
        <dbReference type="PROSITE" id="PS50041"/>
    </source>
</evidence>
<dbReference type="Gene3D" id="1.20.5.320">
    <property type="entry name" value="6-Phosphogluconate Dehydrogenase, domain 3"/>
    <property type="match status" value="1"/>
</dbReference>
<dbReference type="Ensembl" id="ENSPNAT00000063425.1">
    <property type="protein sequence ID" value="ENSPNAP00000064052.1"/>
    <property type="gene ID" value="ENSPNAG00000027351.2"/>
</dbReference>
<keyword evidence="2" id="KW-0964">Secreted</keyword>
<dbReference type="PANTHER" id="PTHR22799:SF1">
    <property type="entry name" value="C-TYPE LECTIN DOMAIN FAMILY 11 MEMBER A"/>
    <property type="match status" value="1"/>
</dbReference>
<dbReference type="SMART" id="SM00034">
    <property type="entry name" value="CLECT"/>
    <property type="match status" value="1"/>
</dbReference>
<dbReference type="InterPro" id="IPR051663">
    <property type="entry name" value="CLec_Tetranectin-domain"/>
</dbReference>
<evidence type="ECO:0000256" key="5">
    <source>
        <dbReference type="ARBA" id="ARBA00023157"/>
    </source>
</evidence>
<keyword evidence="9" id="KW-1185">Reference proteome</keyword>
<feature type="region of interest" description="Disordered" evidence="6">
    <location>
        <begin position="145"/>
        <end position="169"/>
    </location>
</feature>
<dbReference type="GeneTree" id="ENSGT00940000154368"/>
<feature type="domain" description="C-type lectin" evidence="7">
    <location>
        <begin position="208"/>
        <end position="319"/>
    </location>
</feature>
<dbReference type="PROSITE" id="PS50041">
    <property type="entry name" value="C_TYPE_LECTIN_2"/>
    <property type="match status" value="1"/>
</dbReference>
<evidence type="ECO:0000313" key="9">
    <source>
        <dbReference type="Proteomes" id="UP001501920"/>
    </source>
</evidence>
<evidence type="ECO:0000256" key="6">
    <source>
        <dbReference type="SAM" id="MobiDB-lite"/>
    </source>
</evidence>
<comment type="subcellular location">
    <subcellularLocation>
        <location evidence="1">Secreted</location>
    </subcellularLocation>
</comment>
<dbReference type="GO" id="GO:0005615">
    <property type="term" value="C:extracellular space"/>
    <property type="evidence" value="ECO:0007669"/>
    <property type="project" value="TreeGrafter"/>
</dbReference>
<dbReference type="GO" id="GO:0008083">
    <property type="term" value="F:growth factor activity"/>
    <property type="evidence" value="ECO:0007669"/>
    <property type="project" value="TreeGrafter"/>
</dbReference>
<evidence type="ECO:0000256" key="2">
    <source>
        <dbReference type="ARBA" id="ARBA00022525"/>
    </source>
</evidence>
<organism evidence="8 9">
    <name type="scientific">Pygocentrus nattereri</name>
    <name type="common">Red-bellied piranha</name>
    <dbReference type="NCBI Taxonomy" id="42514"/>
    <lineage>
        <taxon>Eukaryota</taxon>
        <taxon>Metazoa</taxon>
        <taxon>Chordata</taxon>
        <taxon>Craniata</taxon>
        <taxon>Vertebrata</taxon>
        <taxon>Euteleostomi</taxon>
        <taxon>Actinopterygii</taxon>
        <taxon>Neopterygii</taxon>
        <taxon>Teleostei</taxon>
        <taxon>Ostariophysi</taxon>
        <taxon>Characiformes</taxon>
        <taxon>Characoidei</taxon>
        <taxon>Pygocentrus</taxon>
    </lineage>
</organism>
<evidence type="ECO:0000313" key="8">
    <source>
        <dbReference type="Ensembl" id="ENSPNAP00000064052.1"/>
    </source>
</evidence>
<dbReference type="Pfam" id="PF00059">
    <property type="entry name" value="Lectin_C"/>
    <property type="match status" value="1"/>
</dbReference>
<dbReference type="SUPFAM" id="SSF56436">
    <property type="entry name" value="C-type lectin-like"/>
    <property type="match status" value="1"/>
</dbReference>
<reference evidence="8" key="2">
    <citation type="submission" date="2025-08" db="UniProtKB">
        <authorList>
            <consortium name="Ensembl"/>
        </authorList>
    </citation>
    <scope>IDENTIFICATION</scope>
</reference>
<dbReference type="PROSITE" id="PS00615">
    <property type="entry name" value="C_TYPE_LECTIN_1"/>
    <property type="match status" value="1"/>
</dbReference>
<dbReference type="InterPro" id="IPR016186">
    <property type="entry name" value="C-type_lectin-like/link_sf"/>
</dbReference>
<reference evidence="8" key="3">
    <citation type="submission" date="2025-09" db="UniProtKB">
        <authorList>
            <consortium name="Ensembl"/>
        </authorList>
    </citation>
    <scope>IDENTIFICATION</scope>
</reference>
<proteinExistence type="predicted"/>
<protein>
    <submittedName>
        <fullName evidence="8">Mannose binding lectin 2</fullName>
    </submittedName>
</protein>
<dbReference type="Gene3D" id="3.10.100.10">
    <property type="entry name" value="Mannose-Binding Protein A, subunit A"/>
    <property type="match status" value="1"/>
</dbReference>
<evidence type="ECO:0000256" key="3">
    <source>
        <dbReference type="ARBA" id="ARBA00022729"/>
    </source>
</evidence>
<dbReference type="InterPro" id="IPR001304">
    <property type="entry name" value="C-type_lectin-like"/>
</dbReference>
<evidence type="ECO:0000256" key="1">
    <source>
        <dbReference type="ARBA" id="ARBA00004613"/>
    </source>
</evidence>
<keyword evidence="3" id="KW-0732">Signal</keyword>
<dbReference type="GO" id="GO:0030246">
    <property type="term" value="F:carbohydrate binding"/>
    <property type="evidence" value="ECO:0007669"/>
    <property type="project" value="UniProtKB-KW"/>
</dbReference>
<dbReference type="InterPro" id="IPR018378">
    <property type="entry name" value="C-type_lectin_CS"/>
</dbReference>
<evidence type="ECO:0000256" key="4">
    <source>
        <dbReference type="ARBA" id="ARBA00022734"/>
    </source>
</evidence>